<feature type="non-terminal residue" evidence="1">
    <location>
        <position position="72"/>
    </location>
</feature>
<name>A0AAW9IHX5_CLOPF</name>
<evidence type="ECO:0008006" key="3">
    <source>
        <dbReference type="Google" id="ProtNLM"/>
    </source>
</evidence>
<organism evidence="1 2">
    <name type="scientific">Clostridium perfringens</name>
    <dbReference type="NCBI Taxonomy" id="1502"/>
    <lineage>
        <taxon>Bacteria</taxon>
        <taxon>Bacillati</taxon>
        <taxon>Bacillota</taxon>
        <taxon>Clostridia</taxon>
        <taxon>Eubacteriales</taxon>
        <taxon>Clostridiaceae</taxon>
        <taxon>Clostridium</taxon>
    </lineage>
</organism>
<dbReference type="RefSeq" id="WP_322459463.1">
    <property type="nucleotide sequence ID" value="NZ_WNVC01001349.1"/>
</dbReference>
<dbReference type="EMBL" id="WNVC01001349">
    <property type="protein sequence ID" value="MDZ5001390.1"/>
    <property type="molecule type" value="Genomic_DNA"/>
</dbReference>
<dbReference type="AlphaFoldDB" id="A0AAW9IHX5"/>
<evidence type="ECO:0000313" key="2">
    <source>
        <dbReference type="Proteomes" id="UP001291306"/>
    </source>
</evidence>
<protein>
    <recommendedName>
        <fullName evidence="3">DNA-directed RNA polymerase subunit beta</fullName>
    </recommendedName>
</protein>
<dbReference type="Gene3D" id="3.90.1100.10">
    <property type="match status" value="1"/>
</dbReference>
<comment type="caution">
    <text evidence="1">The sequence shown here is derived from an EMBL/GenBank/DDBJ whole genome shotgun (WGS) entry which is preliminary data.</text>
</comment>
<evidence type="ECO:0000313" key="1">
    <source>
        <dbReference type="EMBL" id="MDZ5001390.1"/>
    </source>
</evidence>
<gene>
    <name evidence="1" type="ORF">GNF79_20500</name>
</gene>
<reference evidence="1" key="1">
    <citation type="submission" date="2019-11" db="EMBL/GenBank/DDBJ databases">
        <title>Characterization of Clostridium perfringens isolates from swine manure treated agricultural soils.</title>
        <authorList>
            <person name="Wushke S.T."/>
        </authorList>
    </citation>
    <scope>NUCLEOTIDE SEQUENCE</scope>
    <source>
        <strain evidence="1">X26</strain>
    </source>
</reference>
<sequence>MVHPVQVGKRTRMSFGKVKDVTEKPNLIEVQLDSYQWFLKEGLHEVFDDINPITNFTGNLVLEFIDYKLDMD</sequence>
<dbReference type="SUPFAM" id="SSF64484">
    <property type="entry name" value="beta and beta-prime subunits of DNA dependent RNA-polymerase"/>
    <property type="match status" value="1"/>
</dbReference>
<dbReference type="Proteomes" id="UP001291306">
    <property type="component" value="Unassembled WGS sequence"/>
</dbReference>
<proteinExistence type="predicted"/>
<accession>A0AAW9IHX5</accession>